<dbReference type="PANTHER" id="PTHR37936">
    <property type="entry name" value="TRANSPOSASE INSC FOR INSERTION ELEMENT IS2A-RELATED"/>
    <property type="match status" value="1"/>
</dbReference>
<gene>
    <name evidence="1" type="ORF">H7965_25875</name>
</gene>
<dbReference type="PANTHER" id="PTHR37936:SF3">
    <property type="entry name" value="TRANSPOSASE INSC FOR INSERTION ELEMENT IS2A-RELATED"/>
    <property type="match status" value="1"/>
</dbReference>
<dbReference type="EMBL" id="JACOMF010000072">
    <property type="protein sequence ID" value="MBC4018695.1"/>
    <property type="molecule type" value="Genomic_DNA"/>
</dbReference>
<comment type="caution">
    <text evidence="1">The sequence shown here is derived from an EMBL/GenBank/DDBJ whole genome shotgun (WGS) entry which is preliminary data.</text>
</comment>
<proteinExistence type="predicted"/>
<protein>
    <submittedName>
        <fullName evidence="1">Transposase</fullName>
    </submittedName>
</protein>
<name>A0A9X0R315_9PROT</name>
<sequence>MQGTALHREPGAVVAEVARRWRVCSQQVFTWRREMRAGAAARLDFVPMVAEAPAPTPAPTAAPAHTASAIEVRLAGAVLRVEPGIDCELLTAVLRAIRASAA</sequence>
<dbReference type="RefSeq" id="WP_186773437.1">
    <property type="nucleotide sequence ID" value="NZ_JACOMF010000072.1"/>
</dbReference>
<reference evidence="1" key="1">
    <citation type="submission" date="2020-08" db="EMBL/GenBank/DDBJ databases">
        <authorList>
            <person name="Hu Y."/>
            <person name="Nguyen S.V."/>
            <person name="Li F."/>
            <person name="Fanning S."/>
        </authorList>
    </citation>
    <scope>NUCLEOTIDE SEQUENCE</scope>
    <source>
        <strain evidence="1">SYSU D8009</strain>
    </source>
</reference>
<evidence type="ECO:0000313" key="1">
    <source>
        <dbReference type="EMBL" id="MBC4018695.1"/>
    </source>
</evidence>
<evidence type="ECO:0000313" key="2">
    <source>
        <dbReference type="Proteomes" id="UP000600101"/>
    </source>
</evidence>
<dbReference type="AlphaFoldDB" id="A0A9X0R315"/>
<accession>A0A9X0R315</accession>
<organism evidence="1 2">
    <name type="scientific">Siccirubricoccus deserti</name>
    <dbReference type="NCBI Taxonomy" id="2013562"/>
    <lineage>
        <taxon>Bacteria</taxon>
        <taxon>Pseudomonadati</taxon>
        <taxon>Pseudomonadota</taxon>
        <taxon>Alphaproteobacteria</taxon>
        <taxon>Acetobacterales</taxon>
        <taxon>Roseomonadaceae</taxon>
        <taxon>Siccirubricoccus</taxon>
    </lineage>
</organism>
<dbReference type="Proteomes" id="UP000600101">
    <property type="component" value="Unassembled WGS sequence"/>
</dbReference>
<keyword evidence="2" id="KW-1185">Reference proteome</keyword>